<dbReference type="Pfam" id="PF00069">
    <property type="entry name" value="Pkinase"/>
    <property type="match status" value="1"/>
</dbReference>
<evidence type="ECO:0000313" key="3">
    <source>
        <dbReference type="EMBL" id="EFC41810.1"/>
    </source>
</evidence>
<dbReference type="PANTHER" id="PTHR11102">
    <property type="entry name" value="SEL-1-LIKE PROTEIN"/>
    <property type="match status" value="1"/>
</dbReference>
<feature type="domain" description="Protein kinase" evidence="2">
    <location>
        <begin position="40"/>
        <end position="317"/>
    </location>
</feature>
<dbReference type="RefSeq" id="XP_002674554.1">
    <property type="nucleotide sequence ID" value="XM_002674508.1"/>
</dbReference>
<dbReference type="Gene3D" id="1.10.510.10">
    <property type="entry name" value="Transferase(Phosphotransferase) domain 1"/>
    <property type="match status" value="1"/>
</dbReference>
<dbReference type="Proteomes" id="UP000006671">
    <property type="component" value="Unassembled WGS sequence"/>
</dbReference>
<dbReference type="InterPro" id="IPR006597">
    <property type="entry name" value="Sel1-like"/>
</dbReference>
<evidence type="ECO:0000256" key="1">
    <source>
        <dbReference type="ARBA" id="ARBA00038101"/>
    </source>
</evidence>
<dbReference type="eggNOG" id="KOG1187">
    <property type="taxonomic scope" value="Eukaryota"/>
</dbReference>
<dbReference type="SMART" id="SM00671">
    <property type="entry name" value="SEL1"/>
    <property type="match status" value="8"/>
</dbReference>
<dbReference type="Gene3D" id="3.30.200.20">
    <property type="entry name" value="Phosphorylase Kinase, domain 1"/>
    <property type="match status" value="1"/>
</dbReference>
<dbReference type="SUPFAM" id="SSF81901">
    <property type="entry name" value="HCP-like"/>
    <property type="match status" value="2"/>
</dbReference>
<evidence type="ECO:0000259" key="2">
    <source>
        <dbReference type="PROSITE" id="PS50011"/>
    </source>
</evidence>
<dbReference type="InterPro" id="IPR000719">
    <property type="entry name" value="Prot_kinase_dom"/>
</dbReference>
<dbReference type="InterPro" id="IPR050767">
    <property type="entry name" value="Sel1_AlgK"/>
</dbReference>
<gene>
    <name evidence="3" type="ORF">NAEGRDRAFT_80589</name>
</gene>
<proteinExistence type="inferred from homology"/>
<sequence>MSTTSHFSDESLHDDNLFAEHPMGIYDQEENLYKHQQQIYRPLKKLSSTQLSTVYLCENSNGKLVVLKVASYENEQDTIEWNPKLVEESNRLHTQYLLYILDVFTVEKTNGKYLCVVSEYCENGSLATSIDALRKSMNVSLFLQILFQMLRALDALHFGLFVHADVKLDNIFVRKFDRNRVFVVLGDLGLSSKMDFTEEELSQNCIDVDNELTTVTTGEIGTFSYRDPIIMKRRKVYFKSDIWSLGITLLKLISRDEMPNFESTTTEERLNTIRQIFSHFETEKKEWEVCQNIIERMLVEDVTERATISEIRLMIYSTTIDDSSFENNYQHLREEFKYNRSVIISCLNAKGSILQHVPDAFHFNRKIVMEAIHNNPSAYQYIKGYLKYQPYIVNAVIERDPSVQVPVHLVKAPSHYVANSIIIELSEQEKNDKGLFMEILERDGTSLKDASWELKNDRDCVIKSVTQRGISLQFASTDLRNDGEIVRIAISQNGMALEYAHPLLRQREDIVMKAVSQNGLALQFASIEMRNNQRVVERAVLSEYTGQLLFLIGEELRSDVSFMVRLLSLNQLLFFQYLFSFGEESFRNLCDEYQHEDQFIWCLNGLFGIFEDNINGALKYFQLAAEKDNASAEHFLGIMYHKGQVVEQDFCKAFEWFGKSAEKGYPEAQFSIGLMYYHGEYVSKNKEREFYWIYRAAEQGHVKAESSIACLYYAQEEYSKSFEWYLKAAEKGDSDSQFEIGSLYHKGLGIPKDFTNAFSWYSKAAEHGHSKAQNNIGVLYQTGQGIPQNYSKALEWFMKSAENNDTDAMNFIGLIYQEGQGVPQDNITAFEWFLKAAECGNVQSQILVATMYHHGIGVEQNLYDALKWYEKAAGGTQNNSKADSKEIEN</sequence>
<accession>D2VMW1</accession>
<organism evidence="4">
    <name type="scientific">Naegleria gruberi</name>
    <name type="common">Amoeba</name>
    <dbReference type="NCBI Taxonomy" id="5762"/>
    <lineage>
        <taxon>Eukaryota</taxon>
        <taxon>Discoba</taxon>
        <taxon>Heterolobosea</taxon>
        <taxon>Tetramitia</taxon>
        <taxon>Eutetramitia</taxon>
        <taxon>Vahlkampfiidae</taxon>
        <taxon>Naegleria</taxon>
    </lineage>
</organism>
<dbReference type="InParanoid" id="D2VMW1"/>
<dbReference type="InterPro" id="IPR008271">
    <property type="entry name" value="Ser/Thr_kinase_AS"/>
</dbReference>
<dbReference type="Pfam" id="PF13475">
    <property type="entry name" value="DUF4116"/>
    <property type="match status" value="3"/>
</dbReference>
<dbReference type="PANTHER" id="PTHR11102:SF160">
    <property type="entry name" value="ERAD-ASSOCIATED E3 UBIQUITIN-PROTEIN LIGASE COMPONENT HRD3"/>
    <property type="match status" value="1"/>
</dbReference>
<dbReference type="GO" id="GO:0004672">
    <property type="term" value="F:protein kinase activity"/>
    <property type="evidence" value="ECO:0007669"/>
    <property type="project" value="InterPro"/>
</dbReference>
<dbReference type="CDD" id="cd00180">
    <property type="entry name" value="PKc"/>
    <property type="match status" value="1"/>
</dbReference>
<reference evidence="3 4" key="1">
    <citation type="journal article" date="2010" name="Cell">
        <title>The genome of Naegleria gruberi illuminates early eukaryotic versatility.</title>
        <authorList>
            <person name="Fritz-Laylin L.K."/>
            <person name="Prochnik S.E."/>
            <person name="Ginger M.L."/>
            <person name="Dacks J.B."/>
            <person name="Carpenter M.L."/>
            <person name="Field M.C."/>
            <person name="Kuo A."/>
            <person name="Paredez A."/>
            <person name="Chapman J."/>
            <person name="Pham J."/>
            <person name="Shu S."/>
            <person name="Neupane R."/>
            <person name="Cipriano M."/>
            <person name="Mancuso J."/>
            <person name="Tu H."/>
            <person name="Salamov A."/>
            <person name="Lindquist E."/>
            <person name="Shapiro H."/>
            <person name="Lucas S."/>
            <person name="Grigoriev I.V."/>
            <person name="Cande W.Z."/>
            <person name="Fulton C."/>
            <person name="Rokhsar D.S."/>
            <person name="Dawson S.C."/>
        </authorList>
    </citation>
    <scope>NUCLEOTIDE SEQUENCE [LARGE SCALE GENOMIC DNA]</scope>
    <source>
        <strain evidence="3 4">NEG-M</strain>
    </source>
</reference>
<dbReference type="GO" id="GO:0005524">
    <property type="term" value="F:ATP binding"/>
    <property type="evidence" value="ECO:0007669"/>
    <property type="project" value="InterPro"/>
</dbReference>
<keyword evidence="4" id="KW-1185">Reference proteome</keyword>
<dbReference type="InterPro" id="IPR011009">
    <property type="entry name" value="Kinase-like_dom_sf"/>
</dbReference>
<dbReference type="InterPro" id="IPR025197">
    <property type="entry name" value="DUF4116"/>
</dbReference>
<dbReference type="OrthoDB" id="272077at2759"/>
<name>D2VMW1_NAEGR</name>
<dbReference type="Gene3D" id="1.25.40.10">
    <property type="entry name" value="Tetratricopeptide repeat domain"/>
    <property type="match status" value="2"/>
</dbReference>
<dbReference type="STRING" id="5762.D2VMW1"/>
<dbReference type="KEGG" id="ngr:NAEGRDRAFT_80589"/>
<dbReference type="EMBL" id="GG738883">
    <property type="protein sequence ID" value="EFC41810.1"/>
    <property type="molecule type" value="Genomic_DNA"/>
</dbReference>
<protein>
    <submittedName>
        <fullName evidence="3">Predicted protein</fullName>
    </submittedName>
</protein>
<dbReference type="InterPro" id="IPR011990">
    <property type="entry name" value="TPR-like_helical_dom_sf"/>
</dbReference>
<dbReference type="SMART" id="SM00220">
    <property type="entry name" value="S_TKc"/>
    <property type="match status" value="1"/>
</dbReference>
<comment type="similarity">
    <text evidence="1">Belongs to the sel-1 family.</text>
</comment>
<dbReference type="eggNOG" id="KOG1550">
    <property type="taxonomic scope" value="Eukaryota"/>
</dbReference>
<evidence type="ECO:0000313" key="4">
    <source>
        <dbReference type="Proteomes" id="UP000006671"/>
    </source>
</evidence>
<dbReference type="PROSITE" id="PS50011">
    <property type="entry name" value="PROTEIN_KINASE_DOM"/>
    <property type="match status" value="1"/>
</dbReference>
<dbReference type="VEuPathDB" id="AmoebaDB:NAEGRDRAFT_80589"/>
<dbReference type="Pfam" id="PF08238">
    <property type="entry name" value="Sel1"/>
    <property type="match status" value="8"/>
</dbReference>
<dbReference type="SUPFAM" id="SSF56112">
    <property type="entry name" value="Protein kinase-like (PK-like)"/>
    <property type="match status" value="1"/>
</dbReference>
<dbReference type="AlphaFoldDB" id="D2VMW1"/>
<dbReference type="PROSITE" id="PS00108">
    <property type="entry name" value="PROTEIN_KINASE_ST"/>
    <property type="match status" value="1"/>
</dbReference>
<dbReference type="GeneID" id="8851545"/>